<evidence type="ECO:0000313" key="1">
    <source>
        <dbReference type="EMBL" id="OQS03601.1"/>
    </source>
</evidence>
<gene>
    <name evidence="1" type="ORF">THRCLA_21122</name>
</gene>
<protein>
    <submittedName>
        <fullName evidence="1">Uncharacterized protein</fullName>
    </submittedName>
</protein>
<dbReference type="EMBL" id="JNBS01000829">
    <property type="protein sequence ID" value="OQS03601.1"/>
    <property type="molecule type" value="Genomic_DNA"/>
</dbReference>
<comment type="caution">
    <text evidence="1">The sequence shown here is derived from an EMBL/GenBank/DDBJ whole genome shotgun (WGS) entry which is preliminary data.</text>
</comment>
<dbReference type="OrthoDB" id="92692at2759"/>
<evidence type="ECO:0000313" key="2">
    <source>
        <dbReference type="Proteomes" id="UP000243217"/>
    </source>
</evidence>
<organism evidence="1 2">
    <name type="scientific">Thraustotheca clavata</name>
    <dbReference type="NCBI Taxonomy" id="74557"/>
    <lineage>
        <taxon>Eukaryota</taxon>
        <taxon>Sar</taxon>
        <taxon>Stramenopiles</taxon>
        <taxon>Oomycota</taxon>
        <taxon>Saprolegniomycetes</taxon>
        <taxon>Saprolegniales</taxon>
        <taxon>Achlyaceae</taxon>
        <taxon>Thraustotheca</taxon>
    </lineage>
</organism>
<proteinExistence type="predicted"/>
<reference evidence="1 2" key="1">
    <citation type="journal article" date="2014" name="Genome Biol. Evol.">
        <title>The secreted proteins of Achlya hypogyna and Thraustotheca clavata identify the ancestral oomycete secretome and reveal gene acquisitions by horizontal gene transfer.</title>
        <authorList>
            <person name="Misner I."/>
            <person name="Blouin N."/>
            <person name="Leonard G."/>
            <person name="Richards T.A."/>
            <person name="Lane C.E."/>
        </authorList>
    </citation>
    <scope>NUCLEOTIDE SEQUENCE [LARGE SCALE GENOMIC DNA]</scope>
    <source>
        <strain evidence="1 2">ATCC 34112</strain>
    </source>
</reference>
<sequence length="107" mass="12246">MTGKRGPHKMNFNGLHAHLKSGANNVNLKTMLVSHAFVDLWRIIEDDGSFDKQLFDLLDEPEQDFMRFCLNKCHIKSRGFNSAYNKATGWGHAFMRLTSFGCKGCRH</sequence>
<dbReference type="Proteomes" id="UP000243217">
    <property type="component" value="Unassembled WGS sequence"/>
</dbReference>
<keyword evidence="2" id="KW-1185">Reference proteome</keyword>
<dbReference type="AlphaFoldDB" id="A0A1W0A087"/>
<name>A0A1W0A087_9STRA</name>
<accession>A0A1W0A087</accession>